<accession>A0A6L6VR90</accession>
<gene>
    <name evidence="4" type="ORF">GOZ90_25340</name>
</gene>
<keyword evidence="1" id="KW-0472">Membrane</keyword>
<feature type="transmembrane region" description="Helical" evidence="1">
    <location>
        <begin position="82"/>
        <end position="103"/>
    </location>
</feature>
<dbReference type="InterPro" id="IPR056338">
    <property type="entry name" value="Cap15-like_TM"/>
</dbReference>
<evidence type="ECO:0000313" key="5">
    <source>
        <dbReference type="Proteomes" id="UP000477951"/>
    </source>
</evidence>
<evidence type="ECO:0000259" key="2">
    <source>
        <dbReference type="Pfam" id="PF18153"/>
    </source>
</evidence>
<dbReference type="Pfam" id="PF23471">
    <property type="entry name" value="Cap15_TM"/>
    <property type="match status" value="1"/>
</dbReference>
<protein>
    <submittedName>
        <fullName evidence="4">Uncharacterized protein</fullName>
    </submittedName>
</protein>
<keyword evidence="1" id="KW-0812">Transmembrane</keyword>
<proteinExistence type="predicted"/>
<keyword evidence="1" id="KW-1133">Transmembrane helix</keyword>
<dbReference type="EMBL" id="WPHR01000042">
    <property type="protein sequence ID" value="MUZ75982.1"/>
    <property type="molecule type" value="Genomic_DNA"/>
</dbReference>
<feature type="domain" description="Cap1-like TM helices" evidence="3">
    <location>
        <begin position="47"/>
        <end position="109"/>
    </location>
</feature>
<evidence type="ECO:0000259" key="3">
    <source>
        <dbReference type="Pfam" id="PF23471"/>
    </source>
</evidence>
<dbReference type="InterPro" id="IPR041208">
    <property type="entry name" value="Cap15"/>
</dbReference>
<comment type="caution">
    <text evidence="4">The sequence shown here is derived from an EMBL/GenBank/DDBJ whole genome shotgun (WGS) entry which is preliminary data.</text>
</comment>
<dbReference type="RefSeq" id="WP_337738832.1">
    <property type="nucleotide sequence ID" value="NZ_WPHR01000042.1"/>
</dbReference>
<name>A0A6L6VR90_AGRVI</name>
<sequence length="243" mass="27061">MESSSIVLTRIDFAEQLYVNGNDLQKDGSVFKEHEYALLGGMNRSNVGRHLARLAALISAGIVFLLLSAIDIADRYGLPVNLPPTVLSLVGASMVFAALYWFFDRFLWRWPLLGRILKVPDISGKWVCKGRTFNRADGTFRNDWDGTITIVQSWDKLFVRLKGPQSGSHSIAAAITCDPVEGYHLLYNYVNEPKAGEADLKSHRGFAQITFTADRQSGEGEYFNGFSRDTFGTLQLTRAENGS</sequence>
<evidence type="ECO:0000313" key="4">
    <source>
        <dbReference type="EMBL" id="MUZ75982.1"/>
    </source>
</evidence>
<feature type="transmembrane region" description="Helical" evidence="1">
    <location>
        <begin position="51"/>
        <end position="70"/>
    </location>
</feature>
<dbReference type="Pfam" id="PF18153">
    <property type="entry name" value="Cap15_CD_rec"/>
    <property type="match status" value="1"/>
</dbReference>
<feature type="domain" description="CD-NTase-associated protein 15" evidence="2">
    <location>
        <begin position="117"/>
        <end position="238"/>
    </location>
</feature>
<organism evidence="4 5">
    <name type="scientific">Agrobacterium vitis</name>
    <name type="common">Rhizobium vitis</name>
    <dbReference type="NCBI Taxonomy" id="373"/>
    <lineage>
        <taxon>Bacteria</taxon>
        <taxon>Pseudomonadati</taxon>
        <taxon>Pseudomonadota</taxon>
        <taxon>Alphaproteobacteria</taxon>
        <taxon>Hyphomicrobiales</taxon>
        <taxon>Rhizobiaceae</taxon>
        <taxon>Rhizobium/Agrobacterium group</taxon>
        <taxon>Agrobacterium</taxon>
    </lineage>
</organism>
<reference evidence="4 5" key="1">
    <citation type="submission" date="2019-12" db="EMBL/GenBank/DDBJ databases">
        <title>Whole-genome sequencing of Allorhizobium vitis.</title>
        <authorList>
            <person name="Gan H.M."/>
            <person name="Szegedi E."/>
            <person name="Burr T."/>
            <person name="Savka M.A."/>
        </authorList>
    </citation>
    <scope>NUCLEOTIDE SEQUENCE [LARGE SCALE GENOMIC DNA]</scope>
    <source>
        <strain evidence="4 5">CG516</strain>
    </source>
</reference>
<dbReference type="Proteomes" id="UP000477951">
    <property type="component" value="Unassembled WGS sequence"/>
</dbReference>
<dbReference type="AlphaFoldDB" id="A0A6L6VR90"/>
<evidence type="ECO:0000256" key="1">
    <source>
        <dbReference type="SAM" id="Phobius"/>
    </source>
</evidence>